<dbReference type="Proteomes" id="UP000245119">
    <property type="component" value="Linkage Group LG6"/>
</dbReference>
<dbReference type="EMBL" id="PZQS01000006">
    <property type="protein sequence ID" value="PVD27878.1"/>
    <property type="molecule type" value="Genomic_DNA"/>
</dbReference>
<protein>
    <submittedName>
        <fullName evidence="1">Uncharacterized protein</fullName>
    </submittedName>
</protein>
<keyword evidence="2" id="KW-1185">Reference proteome</keyword>
<evidence type="ECO:0000313" key="1">
    <source>
        <dbReference type="EMBL" id="PVD27878.1"/>
    </source>
</evidence>
<accession>A0A2T7P393</accession>
<comment type="caution">
    <text evidence="1">The sequence shown here is derived from an EMBL/GenBank/DDBJ whole genome shotgun (WGS) entry which is preliminary data.</text>
</comment>
<proteinExistence type="predicted"/>
<sequence>MRKGDDPMRHWEEDQSGRRRLLETLVCDVPHTSLGVVLRTRTESSSALNAAAVDFSLSLDIYVISVSYHVSRDENVLQRGSASDTSRGQGGQ</sequence>
<name>A0A2T7P393_POMCA</name>
<gene>
    <name evidence="1" type="ORF">C0Q70_10453</name>
</gene>
<reference evidence="1 2" key="1">
    <citation type="submission" date="2018-04" db="EMBL/GenBank/DDBJ databases">
        <title>The genome of golden apple snail Pomacea canaliculata provides insight into stress tolerance and invasive adaptation.</title>
        <authorList>
            <person name="Liu C."/>
            <person name="Liu B."/>
            <person name="Ren Y."/>
            <person name="Zhang Y."/>
            <person name="Wang H."/>
            <person name="Li S."/>
            <person name="Jiang F."/>
            <person name="Yin L."/>
            <person name="Zhang G."/>
            <person name="Qian W."/>
            <person name="Fan W."/>
        </authorList>
    </citation>
    <scope>NUCLEOTIDE SEQUENCE [LARGE SCALE GENOMIC DNA]</scope>
    <source>
        <strain evidence="1">SZHN2017</strain>
        <tissue evidence="1">Muscle</tissue>
    </source>
</reference>
<organism evidence="1 2">
    <name type="scientific">Pomacea canaliculata</name>
    <name type="common">Golden apple snail</name>
    <dbReference type="NCBI Taxonomy" id="400727"/>
    <lineage>
        <taxon>Eukaryota</taxon>
        <taxon>Metazoa</taxon>
        <taxon>Spiralia</taxon>
        <taxon>Lophotrochozoa</taxon>
        <taxon>Mollusca</taxon>
        <taxon>Gastropoda</taxon>
        <taxon>Caenogastropoda</taxon>
        <taxon>Architaenioglossa</taxon>
        <taxon>Ampullarioidea</taxon>
        <taxon>Ampullariidae</taxon>
        <taxon>Pomacea</taxon>
    </lineage>
</organism>
<dbReference type="AlphaFoldDB" id="A0A2T7P393"/>
<evidence type="ECO:0000313" key="2">
    <source>
        <dbReference type="Proteomes" id="UP000245119"/>
    </source>
</evidence>